<comment type="caution">
    <text evidence="2">The sequence shown here is derived from an EMBL/GenBank/DDBJ whole genome shotgun (WGS) entry which is preliminary data.</text>
</comment>
<evidence type="ECO:0000256" key="1">
    <source>
        <dbReference type="SAM" id="Phobius"/>
    </source>
</evidence>
<evidence type="ECO:0000313" key="2">
    <source>
        <dbReference type="EMBL" id="MCU6763587.1"/>
    </source>
</evidence>
<proteinExistence type="predicted"/>
<reference evidence="2 3" key="1">
    <citation type="journal article" date="2021" name="ISME Commun">
        <title>Automated analysis of genomic sequences facilitates high-throughput and comprehensive description of bacteria.</title>
        <authorList>
            <person name="Hitch T.C.A."/>
        </authorList>
    </citation>
    <scope>NUCLEOTIDE SEQUENCE [LARGE SCALE GENOMIC DNA]</scope>
    <source>
        <strain evidence="2 3">Sanger_109</strain>
    </source>
</reference>
<gene>
    <name evidence="2" type="ORF">OCV88_14855</name>
</gene>
<keyword evidence="1" id="KW-1133">Transmembrane helix</keyword>
<keyword evidence="3" id="KW-1185">Reference proteome</keyword>
<organism evidence="2 3">
    <name type="scientific">Brotonthovivens ammoniilytica</name>
    <dbReference type="NCBI Taxonomy" id="2981725"/>
    <lineage>
        <taxon>Bacteria</taxon>
        <taxon>Bacillati</taxon>
        <taxon>Bacillota</taxon>
        <taxon>Clostridia</taxon>
        <taxon>Lachnospirales</taxon>
        <taxon>Lachnospiraceae</taxon>
        <taxon>Brotonthovivens</taxon>
    </lineage>
</organism>
<protein>
    <recommendedName>
        <fullName evidence="4">DUF4366 domain-containing protein</fullName>
    </recommendedName>
</protein>
<dbReference type="Proteomes" id="UP001652442">
    <property type="component" value="Unassembled WGS sequence"/>
</dbReference>
<name>A0ABT2TNC1_9FIRM</name>
<dbReference type="EMBL" id="JAOQJQ010000008">
    <property type="protein sequence ID" value="MCU6763587.1"/>
    <property type="molecule type" value="Genomic_DNA"/>
</dbReference>
<feature type="transmembrane region" description="Helical" evidence="1">
    <location>
        <begin position="29"/>
        <end position="53"/>
    </location>
</feature>
<evidence type="ECO:0008006" key="4">
    <source>
        <dbReference type="Google" id="ProtNLM"/>
    </source>
</evidence>
<keyword evidence="1" id="KW-0472">Membrane</keyword>
<evidence type="ECO:0000313" key="3">
    <source>
        <dbReference type="Proteomes" id="UP001652442"/>
    </source>
</evidence>
<keyword evidence="1" id="KW-0812">Transmembrane</keyword>
<sequence length="84" mass="9832">MNKMEELVSVAKLTDFLKRKEGEEKKSKVLWIVAIIGAVVAIAVVALCIYKFFAPDYMDDFEDEFEDEFEDDFFDDEDEEYGEE</sequence>
<dbReference type="RefSeq" id="WP_158426224.1">
    <property type="nucleotide sequence ID" value="NZ_JAOQJQ010000008.1"/>
</dbReference>
<accession>A0ABT2TNC1</accession>